<keyword evidence="3" id="KW-1185">Reference proteome</keyword>
<dbReference type="Proteomes" id="UP000694843">
    <property type="component" value="Unplaced"/>
</dbReference>
<dbReference type="OrthoDB" id="2152335at2759"/>
<dbReference type="Gene3D" id="1.20.58.60">
    <property type="match status" value="2"/>
</dbReference>
<feature type="region of interest" description="Disordered" evidence="2">
    <location>
        <begin position="747"/>
        <end position="810"/>
    </location>
</feature>
<evidence type="ECO:0000313" key="4">
    <source>
        <dbReference type="RefSeq" id="XP_018026615.2"/>
    </source>
</evidence>
<reference evidence="4" key="1">
    <citation type="submission" date="2025-08" db="UniProtKB">
        <authorList>
            <consortium name="RefSeq"/>
        </authorList>
    </citation>
    <scope>IDENTIFICATION</scope>
    <source>
        <tissue evidence="4">Whole organism</tissue>
    </source>
</reference>
<dbReference type="GO" id="GO:0005546">
    <property type="term" value="F:phosphatidylinositol-4,5-bisphosphate binding"/>
    <property type="evidence" value="ECO:0007669"/>
    <property type="project" value="TreeGrafter"/>
</dbReference>
<dbReference type="GO" id="GO:0032266">
    <property type="term" value="F:phosphatidylinositol-3-phosphate binding"/>
    <property type="evidence" value="ECO:0007669"/>
    <property type="project" value="TreeGrafter"/>
</dbReference>
<dbReference type="AlphaFoldDB" id="A0A8B7PKT9"/>
<dbReference type="GO" id="GO:0080025">
    <property type="term" value="F:phosphatidylinositol-3,5-bisphosphate binding"/>
    <property type="evidence" value="ECO:0007669"/>
    <property type="project" value="TreeGrafter"/>
</dbReference>
<evidence type="ECO:0000256" key="2">
    <source>
        <dbReference type="SAM" id="MobiDB-lite"/>
    </source>
</evidence>
<protein>
    <submittedName>
        <fullName evidence="4">SEC14 domain and spectrin repeat-containing protein 1-B</fullName>
    </submittedName>
</protein>
<name>A0A8B7PKT9_HYAAZ</name>
<feature type="compositionally biased region" description="Pro residues" evidence="2">
    <location>
        <begin position="768"/>
        <end position="786"/>
    </location>
</feature>
<evidence type="ECO:0000313" key="3">
    <source>
        <dbReference type="Proteomes" id="UP000694843"/>
    </source>
</evidence>
<feature type="coiled-coil region" evidence="1">
    <location>
        <begin position="157"/>
        <end position="187"/>
    </location>
</feature>
<dbReference type="GO" id="GO:0043325">
    <property type="term" value="F:phosphatidylinositol-3,4-bisphosphate binding"/>
    <property type="evidence" value="ECO:0007669"/>
    <property type="project" value="TreeGrafter"/>
</dbReference>
<dbReference type="RefSeq" id="XP_018026615.2">
    <property type="nucleotide sequence ID" value="XM_018171126.2"/>
</dbReference>
<dbReference type="PANTHER" id="PTHR46607">
    <property type="entry name" value="SEC14 DOMAIN AND SPECTRIN REPEAT-CONTAINING PROTEIN 1"/>
    <property type="match status" value="1"/>
</dbReference>
<dbReference type="GO" id="GO:0070273">
    <property type="term" value="F:phosphatidylinositol-4-phosphate binding"/>
    <property type="evidence" value="ECO:0007669"/>
    <property type="project" value="TreeGrafter"/>
</dbReference>
<sequence>MGSKEWEVQLQRRLAYLPGSSDGGGGPILVVPLPPDPNQQDVGGISDTLKYLKTIPSKTSVDRGWVVVVDARQCHYRQVKHATSTIRAALGNIRLLLVLRPDAFWDKQRVDCRKAELDNQPVYTTTGKIARYIEPSRLPVELGGTLQYCHATWVSKRKAYEQFVEECEESHRQLEELQKRLRSEESCTTAAALQRLLGACQQTYAAVSCRPGSVLKKGEAVLRLLEEEDDAGFRPDGGGGGGGAMWREAARRVAAMLRAQQLLAAAVDATWRRLSAALSMHAEVRAVEGEMSDVGAWLEAAARTLLSESRIGASCAQADQLLREHEAIELKCRETYGRWAALRYRVEDCLARGDVELRGLSDHATSTADLKALKDYTDTLVRSFASRLDRRRTLILASVRLHRMTQYISERCAALTRPDRWTPTDKHVGAVRAALREITSRREALDYLMQEASRCGEKLLDLLTLAVKDLSGRDVTPVHTAELSHVHGLLTTSTRLYTAACAHADVCKLRLQQHAQLLTCRQDLKQAHAWLEELLRALVKSHSVVGRSADEIRQLKADHQVFQDTAAGTFEYGYECARAALLVEKAGRAALQDGPVGPQSARSASEGAQEGPQQEGGAVGALEGVWKLFVQGSQEQLTRLRVAGVFYRTMEQHLSRLESLCKSVEDARARGALGAPDVAPSLMAQRDRLLREIGRNVRLGKLLKERLMEPLVPSYSRGWHGNQLAQDAISDRITHIAARARRLDALLLPKPSSPTSPSSPPHDSGMEPSPPSSLSPEPPLVSPPALPRTAVSPHSTQTAGGDDHEVSSAF</sequence>
<dbReference type="GO" id="GO:0010314">
    <property type="term" value="F:phosphatidylinositol-5-phosphate binding"/>
    <property type="evidence" value="ECO:0007669"/>
    <property type="project" value="TreeGrafter"/>
</dbReference>
<feature type="compositionally biased region" description="Pro residues" evidence="2">
    <location>
        <begin position="751"/>
        <end position="760"/>
    </location>
</feature>
<evidence type="ECO:0000256" key="1">
    <source>
        <dbReference type="SAM" id="Coils"/>
    </source>
</evidence>
<dbReference type="OMA" id="PDAFWDK"/>
<keyword evidence="1" id="KW-0175">Coiled coil</keyword>
<dbReference type="SUPFAM" id="SSF46966">
    <property type="entry name" value="Spectrin repeat"/>
    <property type="match status" value="1"/>
</dbReference>
<accession>A0A8B7PKT9</accession>
<dbReference type="KEGG" id="hazt:108682036"/>
<gene>
    <name evidence="4" type="primary">LOC108682036</name>
</gene>
<dbReference type="GeneID" id="108682036"/>
<dbReference type="PANTHER" id="PTHR46607:SF1">
    <property type="entry name" value="SEC14 DOMAIN AND SPECTRIN REPEAT-CONTAINING PROTEIN 1"/>
    <property type="match status" value="1"/>
</dbReference>
<organism evidence="3 4">
    <name type="scientific">Hyalella azteca</name>
    <name type="common">Amphipod</name>
    <dbReference type="NCBI Taxonomy" id="294128"/>
    <lineage>
        <taxon>Eukaryota</taxon>
        <taxon>Metazoa</taxon>
        <taxon>Ecdysozoa</taxon>
        <taxon>Arthropoda</taxon>
        <taxon>Crustacea</taxon>
        <taxon>Multicrustacea</taxon>
        <taxon>Malacostraca</taxon>
        <taxon>Eumalacostraca</taxon>
        <taxon>Peracarida</taxon>
        <taxon>Amphipoda</taxon>
        <taxon>Senticaudata</taxon>
        <taxon>Talitrida</taxon>
        <taxon>Talitroidea</taxon>
        <taxon>Hyalellidae</taxon>
        <taxon>Hyalella</taxon>
    </lineage>
</organism>
<feature type="compositionally biased region" description="Low complexity" evidence="2">
    <location>
        <begin position="606"/>
        <end position="616"/>
    </location>
</feature>
<feature type="region of interest" description="Disordered" evidence="2">
    <location>
        <begin position="592"/>
        <end position="616"/>
    </location>
</feature>
<feature type="compositionally biased region" description="Basic and acidic residues" evidence="2">
    <location>
        <begin position="801"/>
        <end position="810"/>
    </location>
</feature>
<proteinExistence type="predicted"/>